<sequence>MSEITVRRRQIENQLDLLCDDFHRANRGLDDFSEEARSYLRNLDPRIEIPYFSLFAEIESVRDEMTSYFKQAQYRLQDEIDELDD</sequence>
<organism evidence="1 2">
    <name type="scientific">Alloscardovia venturai</name>
    <dbReference type="NCBI Taxonomy" id="1769421"/>
    <lineage>
        <taxon>Bacteria</taxon>
        <taxon>Bacillati</taxon>
        <taxon>Actinomycetota</taxon>
        <taxon>Actinomycetes</taxon>
        <taxon>Bifidobacteriales</taxon>
        <taxon>Bifidobacteriaceae</taxon>
        <taxon>Alloscardovia</taxon>
    </lineage>
</organism>
<gene>
    <name evidence="1" type="ORF">ACFQY8_02395</name>
</gene>
<reference evidence="2" key="1">
    <citation type="journal article" date="2019" name="Int. J. Syst. Evol. Microbiol.">
        <title>The Global Catalogue of Microorganisms (GCM) 10K type strain sequencing project: providing services to taxonomists for standard genome sequencing and annotation.</title>
        <authorList>
            <consortium name="The Broad Institute Genomics Platform"/>
            <consortium name="The Broad Institute Genome Sequencing Center for Infectious Disease"/>
            <person name="Wu L."/>
            <person name="Ma J."/>
        </authorList>
    </citation>
    <scope>NUCLEOTIDE SEQUENCE [LARGE SCALE GENOMIC DNA]</scope>
    <source>
        <strain evidence="2">CCM 8604</strain>
    </source>
</reference>
<evidence type="ECO:0000313" key="1">
    <source>
        <dbReference type="EMBL" id="MFD0704600.1"/>
    </source>
</evidence>
<keyword evidence="2" id="KW-1185">Reference proteome</keyword>
<dbReference type="EMBL" id="JBHTHQ010000012">
    <property type="protein sequence ID" value="MFD0704600.1"/>
    <property type="molecule type" value="Genomic_DNA"/>
</dbReference>
<accession>A0ABW2Y3J2</accession>
<comment type="caution">
    <text evidence="1">The sequence shown here is derived from an EMBL/GenBank/DDBJ whole genome shotgun (WGS) entry which is preliminary data.</text>
</comment>
<dbReference type="Proteomes" id="UP001597036">
    <property type="component" value="Unassembled WGS sequence"/>
</dbReference>
<proteinExistence type="predicted"/>
<dbReference type="RefSeq" id="WP_377938226.1">
    <property type="nucleotide sequence ID" value="NZ_JBHTHQ010000012.1"/>
</dbReference>
<protein>
    <submittedName>
        <fullName evidence="1">Uncharacterized protein</fullName>
    </submittedName>
</protein>
<name>A0ABW2Y3J2_9BIFI</name>
<evidence type="ECO:0000313" key="2">
    <source>
        <dbReference type="Proteomes" id="UP001597036"/>
    </source>
</evidence>